<dbReference type="EMBL" id="FQUE01000015">
    <property type="protein sequence ID" value="SHF83430.1"/>
    <property type="molecule type" value="Genomic_DNA"/>
</dbReference>
<dbReference type="Proteomes" id="UP000183987">
    <property type="component" value="Unassembled WGS sequence"/>
</dbReference>
<accession>A0A1M5EW20</accession>
<reference evidence="3" key="1">
    <citation type="submission" date="2016-11" db="EMBL/GenBank/DDBJ databases">
        <authorList>
            <person name="Varghese N."/>
            <person name="Submissions S."/>
        </authorList>
    </citation>
    <scope>NUCLEOTIDE SEQUENCE [LARGE SCALE GENOMIC DNA]</scope>
    <source>
        <strain evidence="3">DSM 29326</strain>
    </source>
</reference>
<evidence type="ECO:0000313" key="2">
    <source>
        <dbReference type="EMBL" id="SHF83430.1"/>
    </source>
</evidence>
<sequence>MFAAFQAHGDSPLSDAVERLLGLVEDLAVVAFFGGVGSALCLSWVSLSIWFGVVGILSCLMALYAAGHIIWSWMCHH</sequence>
<organism evidence="2 3">
    <name type="scientific">Loktanella atrilutea</name>
    <dbReference type="NCBI Taxonomy" id="366533"/>
    <lineage>
        <taxon>Bacteria</taxon>
        <taxon>Pseudomonadati</taxon>
        <taxon>Pseudomonadota</taxon>
        <taxon>Alphaproteobacteria</taxon>
        <taxon>Rhodobacterales</taxon>
        <taxon>Roseobacteraceae</taxon>
        <taxon>Loktanella</taxon>
    </lineage>
</organism>
<keyword evidence="1" id="KW-0812">Transmembrane</keyword>
<name>A0A1M5EW20_LOKAT</name>
<feature type="transmembrane region" description="Helical" evidence="1">
    <location>
        <begin position="49"/>
        <end position="71"/>
    </location>
</feature>
<protein>
    <submittedName>
        <fullName evidence="2">Uncharacterized protein</fullName>
    </submittedName>
</protein>
<proteinExistence type="predicted"/>
<keyword evidence="3" id="KW-1185">Reference proteome</keyword>
<dbReference type="AlphaFoldDB" id="A0A1M5EW20"/>
<keyword evidence="1" id="KW-1133">Transmembrane helix</keyword>
<gene>
    <name evidence="2" type="ORF">SAMN05444339_11526</name>
</gene>
<dbReference type="STRING" id="366533.SAMN05444339_11526"/>
<evidence type="ECO:0000313" key="3">
    <source>
        <dbReference type="Proteomes" id="UP000183987"/>
    </source>
</evidence>
<keyword evidence="1" id="KW-0472">Membrane</keyword>
<evidence type="ECO:0000256" key="1">
    <source>
        <dbReference type="SAM" id="Phobius"/>
    </source>
</evidence>
<feature type="transmembrane region" description="Helical" evidence="1">
    <location>
        <begin position="20"/>
        <end position="42"/>
    </location>
</feature>